<dbReference type="RefSeq" id="WP_316431775.1">
    <property type="nucleotide sequence ID" value="NZ_CP053586.1"/>
</dbReference>
<feature type="domain" description="RCK N-terminal" evidence="10">
    <location>
        <begin position="414"/>
        <end position="531"/>
    </location>
</feature>
<name>A0AA97AHL4_9CYAN</name>
<dbReference type="SUPFAM" id="SSF116726">
    <property type="entry name" value="TrkA C-terminal domain-like"/>
    <property type="match status" value="1"/>
</dbReference>
<dbReference type="PANTHER" id="PTHR16254">
    <property type="entry name" value="POTASSIUM/PROTON ANTIPORTER-RELATED"/>
    <property type="match status" value="1"/>
</dbReference>
<reference evidence="12" key="1">
    <citation type="submission" date="2020-05" db="EMBL/GenBank/DDBJ databases">
        <authorList>
            <person name="Zhu T."/>
            <person name="Keshari N."/>
            <person name="Lu X."/>
        </authorList>
    </citation>
    <scope>NUCLEOTIDE SEQUENCE</scope>
    <source>
        <strain evidence="12">NK1-12</strain>
    </source>
</reference>
<feature type="transmembrane region" description="Helical" evidence="9">
    <location>
        <begin position="359"/>
        <end position="378"/>
    </location>
</feature>
<dbReference type="AlphaFoldDB" id="A0AA97AHL4"/>
<dbReference type="InterPro" id="IPR006037">
    <property type="entry name" value="RCK_C"/>
</dbReference>
<dbReference type="PANTHER" id="PTHR16254:SF14">
    <property type="entry name" value="TRANSMEMBRANE AND COILED-COIL DOMAIN-CONTAINING PROTEIN 3"/>
    <property type="match status" value="1"/>
</dbReference>
<feature type="transmembrane region" description="Helical" evidence="9">
    <location>
        <begin position="298"/>
        <end position="321"/>
    </location>
</feature>
<dbReference type="InterPro" id="IPR006153">
    <property type="entry name" value="Cation/H_exchanger_TM"/>
</dbReference>
<feature type="transmembrane region" description="Helical" evidence="9">
    <location>
        <begin position="57"/>
        <end position="76"/>
    </location>
</feature>
<evidence type="ECO:0000256" key="6">
    <source>
        <dbReference type="ARBA" id="ARBA00022989"/>
    </source>
</evidence>
<sequence>MAGELTLIVEMVTVLGSAAAGGYLASRLGQPVLLGYLLGGMLIGPTGLKLITLEGDIQVLANIGVALLLFALGIEFSLKDLLRMRRIALGGGSLQILLTIALGAGLAYATGWVATIPKAIFLGAVLSLSSTAVVLKSLIERNEVQTNHGQIMLAILIVQDLGVGLMLAILPALTQPNNAIGIALLMALLKALLFLGGAILVGKWVIPLVVQLLVRSGSQELFLLGILVLCLGIALLTSALGLGIEMGAFVAGLMISNVEYADHALDRMLPMRDVFATLFFASIGILIDPGFLLANSWVLVGLVAVTMIGKAVIATGVVRLFGYSLKTALTVGLGINQIGEFSFVLAGVAQSQGLFPPRLYGLTVGTTAATLLITPFLLRATPHLLTGLEQFCWFNNLLQLNHAPRLFGLEEELSGHVVVAGYGRVGQTLVRMLYFQGYQILVIDNNEAVLQSLRDRGISYLFGDASSGLVLEKAGLSQAKAMAIALPDPMATRLTLNRALSLAPDLDITVRAHGNQEIDVLYQLGAQEVVQPEFEAALEMGAHMLLKLGDATFEVQQVVNRYRTGRYRDILPERAEYWGATDLEAAIEGLQRHWYGLPSDSPLVGLNLAQANIRRLTGATIMAVERHKHLHRYPTGDLRLEAGDRLLVVGSLEEHNAFEKLLKAETF</sequence>
<gene>
    <name evidence="12" type="ORF">HJG54_24130</name>
</gene>
<evidence type="ECO:0000256" key="8">
    <source>
        <dbReference type="ARBA" id="ARBA00023136"/>
    </source>
</evidence>
<feature type="transmembrane region" description="Helical" evidence="9">
    <location>
        <begin position="119"/>
        <end position="139"/>
    </location>
</feature>
<dbReference type="Gene3D" id="3.30.70.1450">
    <property type="entry name" value="Regulator of K+ conductance, C-terminal domain"/>
    <property type="match status" value="1"/>
</dbReference>
<evidence type="ECO:0000256" key="2">
    <source>
        <dbReference type="ARBA" id="ARBA00022448"/>
    </source>
</evidence>
<feature type="transmembrane region" description="Helical" evidence="9">
    <location>
        <begin position="151"/>
        <end position="173"/>
    </location>
</feature>
<feature type="domain" description="RCK C-terminal" evidence="11">
    <location>
        <begin position="580"/>
        <end position="664"/>
    </location>
</feature>
<evidence type="ECO:0000256" key="1">
    <source>
        <dbReference type="ARBA" id="ARBA00004141"/>
    </source>
</evidence>
<keyword evidence="5" id="KW-0732">Signal</keyword>
<feature type="transmembrane region" description="Helical" evidence="9">
    <location>
        <begin position="32"/>
        <end position="51"/>
    </location>
</feature>
<feature type="transmembrane region" description="Helical" evidence="9">
    <location>
        <begin position="274"/>
        <end position="292"/>
    </location>
</feature>
<dbReference type="InterPro" id="IPR045158">
    <property type="entry name" value="KEA4/5/6-like"/>
</dbReference>
<feature type="transmembrane region" description="Helical" evidence="9">
    <location>
        <begin position="179"/>
        <end position="201"/>
    </location>
</feature>
<keyword evidence="3" id="KW-0050">Antiport</keyword>
<evidence type="ECO:0000256" key="7">
    <source>
        <dbReference type="ARBA" id="ARBA00023065"/>
    </source>
</evidence>
<protein>
    <submittedName>
        <fullName evidence="12">Sodium:calcium exchanger</fullName>
    </submittedName>
</protein>
<evidence type="ECO:0000259" key="11">
    <source>
        <dbReference type="PROSITE" id="PS51202"/>
    </source>
</evidence>
<dbReference type="Pfam" id="PF02080">
    <property type="entry name" value="TrkA_C"/>
    <property type="match status" value="1"/>
</dbReference>
<feature type="transmembrane region" description="Helical" evidence="9">
    <location>
        <begin position="88"/>
        <end position="113"/>
    </location>
</feature>
<evidence type="ECO:0000256" key="5">
    <source>
        <dbReference type="ARBA" id="ARBA00022729"/>
    </source>
</evidence>
<dbReference type="SUPFAM" id="SSF51735">
    <property type="entry name" value="NAD(P)-binding Rossmann-fold domains"/>
    <property type="match status" value="1"/>
</dbReference>
<dbReference type="InterPro" id="IPR003148">
    <property type="entry name" value="RCK_N"/>
</dbReference>
<evidence type="ECO:0000256" key="9">
    <source>
        <dbReference type="SAM" id="Phobius"/>
    </source>
</evidence>
<dbReference type="Gene3D" id="1.20.1530.20">
    <property type="match status" value="1"/>
</dbReference>
<comment type="subcellular location">
    <subcellularLocation>
        <location evidence="1">Membrane</location>
        <topology evidence="1">Multi-pass membrane protein</topology>
    </subcellularLocation>
</comment>
<dbReference type="Gene3D" id="3.40.50.720">
    <property type="entry name" value="NAD(P)-binding Rossmann-like Domain"/>
    <property type="match status" value="1"/>
</dbReference>
<organism evidence="12">
    <name type="scientific">Leptolyngbya sp. NK1-12</name>
    <dbReference type="NCBI Taxonomy" id="2547451"/>
    <lineage>
        <taxon>Bacteria</taxon>
        <taxon>Bacillati</taxon>
        <taxon>Cyanobacteriota</taxon>
        <taxon>Cyanophyceae</taxon>
        <taxon>Leptolyngbyales</taxon>
        <taxon>Leptolyngbyaceae</taxon>
        <taxon>Leptolyngbya group</taxon>
        <taxon>Leptolyngbya</taxon>
    </lineage>
</organism>
<proteinExistence type="predicted"/>
<accession>A0AA97AHL4</accession>
<keyword evidence="8 9" id="KW-0472">Membrane</keyword>
<dbReference type="InterPro" id="IPR036721">
    <property type="entry name" value="RCK_C_sf"/>
</dbReference>
<keyword evidence="2" id="KW-0813">Transport</keyword>
<evidence type="ECO:0000256" key="4">
    <source>
        <dbReference type="ARBA" id="ARBA00022692"/>
    </source>
</evidence>
<dbReference type="Pfam" id="PF00999">
    <property type="entry name" value="Na_H_Exchanger"/>
    <property type="match status" value="1"/>
</dbReference>
<keyword evidence="4 9" id="KW-0812">Transmembrane</keyword>
<dbReference type="PROSITE" id="PS51202">
    <property type="entry name" value="RCK_C"/>
    <property type="match status" value="1"/>
</dbReference>
<dbReference type="InterPro" id="IPR036291">
    <property type="entry name" value="NAD(P)-bd_dom_sf"/>
</dbReference>
<dbReference type="PROSITE" id="PS51201">
    <property type="entry name" value="RCK_N"/>
    <property type="match status" value="1"/>
</dbReference>
<dbReference type="InterPro" id="IPR038770">
    <property type="entry name" value="Na+/solute_symporter_sf"/>
</dbReference>
<evidence type="ECO:0000313" key="12">
    <source>
        <dbReference type="EMBL" id="WNZ25620.1"/>
    </source>
</evidence>
<dbReference type="GO" id="GO:0015386">
    <property type="term" value="F:potassium:proton antiporter activity"/>
    <property type="evidence" value="ECO:0007669"/>
    <property type="project" value="InterPro"/>
</dbReference>
<keyword evidence="6 9" id="KW-1133">Transmembrane helix</keyword>
<dbReference type="GO" id="GO:0016020">
    <property type="term" value="C:membrane"/>
    <property type="evidence" value="ECO:0007669"/>
    <property type="project" value="UniProtKB-SubCell"/>
</dbReference>
<dbReference type="EMBL" id="CP053586">
    <property type="protein sequence ID" value="WNZ25620.1"/>
    <property type="molecule type" value="Genomic_DNA"/>
</dbReference>
<dbReference type="Pfam" id="PF02254">
    <property type="entry name" value="TrkA_N"/>
    <property type="match status" value="1"/>
</dbReference>
<keyword evidence="7" id="KW-0406">Ion transport</keyword>
<evidence type="ECO:0000256" key="3">
    <source>
        <dbReference type="ARBA" id="ARBA00022449"/>
    </source>
</evidence>
<evidence type="ECO:0000259" key="10">
    <source>
        <dbReference type="PROSITE" id="PS51201"/>
    </source>
</evidence>
<feature type="transmembrane region" description="Helical" evidence="9">
    <location>
        <begin position="6"/>
        <end position="25"/>
    </location>
</feature>
<feature type="transmembrane region" description="Helical" evidence="9">
    <location>
        <begin position="328"/>
        <end position="347"/>
    </location>
</feature>
<feature type="transmembrane region" description="Helical" evidence="9">
    <location>
        <begin position="221"/>
        <end position="240"/>
    </location>
</feature>